<dbReference type="Gene3D" id="3.30.70.660">
    <property type="entry name" value="Pseudouridine synthase I, catalytic domain, C-terminal subdomain"/>
    <property type="match status" value="1"/>
</dbReference>
<dbReference type="RefSeq" id="WP_092478150.1">
    <property type="nucleotide sequence ID" value="NZ_FOHN01000015.1"/>
</dbReference>
<dbReference type="PANTHER" id="PTHR11142">
    <property type="entry name" value="PSEUDOURIDYLATE SYNTHASE"/>
    <property type="match status" value="1"/>
</dbReference>
<dbReference type="InterPro" id="IPR001406">
    <property type="entry name" value="PsdUridine_synth_TruA"/>
</dbReference>
<dbReference type="EC" id="5.4.99.12" evidence="4"/>
<dbReference type="InterPro" id="IPR020103">
    <property type="entry name" value="PsdUridine_synth_cat_dom_sf"/>
</dbReference>
<reference evidence="8 9" key="1">
    <citation type="submission" date="2016-10" db="EMBL/GenBank/DDBJ databases">
        <authorList>
            <person name="de Groot N.N."/>
        </authorList>
    </citation>
    <scope>NUCLEOTIDE SEQUENCE [LARGE SCALE GENOMIC DNA]</scope>
    <source>
        <strain evidence="8 9">DSM 1801</strain>
    </source>
</reference>
<dbReference type="AlphaFoldDB" id="A0A1I0DK29"/>
<dbReference type="OrthoDB" id="9811823at2"/>
<evidence type="ECO:0000256" key="3">
    <source>
        <dbReference type="ARBA" id="ARBA00023235"/>
    </source>
</evidence>
<dbReference type="GO" id="GO:0003723">
    <property type="term" value="F:RNA binding"/>
    <property type="evidence" value="ECO:0007669"/>
    <property type="project" value="InterPro"/>
</dbReference>
<dbReference type="GO" id="GO:0031119">
    <property type="term" value="P:tRNA pseudouridine synthesis"/>
    <property type="evidence" value="ECO:0007669"/>
    <property type="project" value="UniProtKB-UniRule"/>
</dbReference>
<dbReference type="CDD" id="cd02570">
    <property type="entry name" value="PseudoU_synth_EcTruA"/>
    <property type="match status" value="1"/>
</dbReference>
<comment type="catalytic activity">
    <reaction evidence="4 6">
        <text>uridine(38/39/40) in tRNA = pseudouridine(38/39/40) in tRNA</text>
        <dbReference type="Rhea" id="RHEA:22376"/>
        <dbReference type="Rhea" id="RHEA-COMP:10085"/>
        <dbReference type="Rhea" id="RHEA-COMP:10087"/>
        <dbReference type="ChEBI" id="CHEBI:65314"/>
        <dbReference type="ChEBI" id="CHEBI:65315"/>
        <dbReference type="EC" id="5.4.99.12"/>
    </reaction>
</comment>
<feature type="domain" description="Pseudouridine synthase I TruA alpha/beta" evidence="7">
    <location>
        <begin position="8"/>
        <end position="104"/>
    </location>
</feature>
<gene>
    <name evidence="4" type="primary">truA</name>
    <name evidence="8" type="ORF">SAMN04487772_11526</name>
</gene>
<comment type="caution">
    <text evidence="4">Lacks conserved residue(s) required for the propagation of feature annotation.</text>
</comment>
<dbReference type="Proteomes" id="UP000199800">
    <property type="component" value="Unassembled WGS sequence"/>
</dbReference>
<evidence type="ECO:0000256" key="2">
    <source>
        <dbReference type="ARBA" id="ARBA00022694"/>
    </source>
</evidence>
<proteinExistence type="inferred from homology"/>
<comment type="function">
    <text evidence="4">Formation of pseudouridine at positions 38, 39 and 40 in the anticodon stem and loop of transfer RNAs.</text>
</comment>
<evidence type="ECO:0000313" key="9">
    <source>
        <dbReference type="Proteomes" id="UP000199800"/>
    </source>
</evidence>
<keyword evidence="2 4" id="KW-0819">tRNA processing</keyword>
<name>A0A1I0DK29_9FIRM</name>
<evidence type="ECO:0000256" key="5">
    <source>
        <dbReference type="PIRSR" id="PIRSR001430-2"/>
    </source>
</evidence>
<dbReference type="Pfam" id="PF01416">
    <property type="entry name" value="PseudoU_synth_1"/>
    <property type="match status" value="2"/>
</dbReference>
<dbReference type="PANTHER" id="PTHR11142:SF22">
    <property type="entry name" value="TRNA PSEUDOURIDINE SYNTHASE A 2"/>
    <property type="match status" value="1"/>
</dbReference>
<feature type="binding site" evidence="4 5">
    <location>
        <position position="113"/>
    </location>
    <ligand>
        <name>substrate</name>
    </ligand>
</feature>
<keyword evidence="9" id="KW-1185">Reference proteome</keyword>
<dbReference type="GO" id="GO:0160147">
    <property type="term" value="F:tRNA pseudouridine(38-40) synthase activity"/>
    <property type="evidence" value="ECO:0007669"/>
    <property type="project" value="UniProtKB-EC"/>
</dbReference>
<comment type="subunit">
    <text evidence="4">Homodimer.</text>
</comment>
<evidence type="ECO:0000256" key="4">
    <source>
        <dbReference type="HAMAP-Rule" id="MF_00171"/>
    </source>
</evidence>
<evidence type="ECO:0000256" key="1">
    <source>
        <dbReference type="ARBA" id="ARBA00009375"/>
    </source>
</evidence>
<comment type="similarity">
    <text evidence="1 4 6">Belongs to the tRNA pseudouridine synthase TruA family.</text>
</comment>
<dbReference type="SUPFAM" id="SSF55120">
    <property type="entry name" value="Pseudouridine synthase"/>
    <property type="match status" value="1"/>
</dbReference>
<dbReference type="HAMAP" id="MF_00171">
    <property type="entry name" value="TruA"/>
    <property type="match status" value="1"/>
</dbReference>
<keyword evidence="3 4" id="KW-0413">Isomerase</keyword>
<sequence>MRNIKLTIEYDGSRYTGWKRLEKGEGINTIESKIISVIEKMTNERIELNCGSRTEVGVHAYGQVVNFKTSTKMKLYEIKQYFNRYLPRDIAVIEVEEMPERFHAQLNAKSRTYLYRIAIGEVQSVFERKYTYYCFHDLDVEKMKEAAALLIGKHDFRKFSTVKKTKSTEKEIYGIDIYKDLSEIQITLQANDFLHNMVRLIVGTLMDIGLGEREVSCIKEVLDTKSLVKASEPAQPQGLFLQEIEYNVDLLRNNL</sequence>
<evidence type="ECO:0000259" key="7">
    <source>
        <dbReference type="Pfam" id="PF01416"/>
    </source>
</evidence>
<dbReference type="NCBIfam" id="TIGR00071">
    <property type="entry name" value="hisT_truA"/>
    <property type="match status" value="1"/>
</dbReference>
<evidence type="ECO:0000313" key="8">
    <source>
        <dbReference type="EMBL" id="SET32823.1"/>
    </source>
</evidence>
<organism evidence="8 9">
    <name type="scientific">[Clostridium] polysaccharolyticum</name>
    <dbReference type="NCBI Taxonomy" id="29364"/>
    <lineage>
        <taxon>Bacteria</taxon>
        <taxon>Bacillati</taxon>
        <taxon>Bacillota</taxon>
        <taxon>Clostridia</taxon>
        <taxon>Lachnospirales</taxon>
        <taxon>Lachnospiraceae</taxon>
    </lineage>
</organism>
<dbReference type="STRING" id="29364.SAMN04487772_11526"/>
<dbReference type="InterPro" id="IPR020094">
    <property type="entry name" value="TruA/RsuA/RluB/E/F_N"/>
</dbReference>
<dbReference type="InterPro" id="IPR020095">
    <property type="entry name" value="PsdUridine_synth_TruA_C"/>
</dbReference>
<feature type="domain" description="Pseudouridine synthase I TruA alpha/beta" evidence="7">
    <location>
        <begin position="146"/>
        <end position="247"/>
    </location>
</feature>
<dbReference type="InterPro" id="IPR020097">
    <property type="entry name" value="PsdUridine_synth_TruA_a/b_dom"/>
</dbReference>
<dbReference type="Gene3D" id="3.30.70.580">
    <property type="entry name" value="Pseudouridine synthase I, catalytic domain, N-terminal subdomain"/>
    <property type="match status" value="1"/>
</dbReference>
<protein>
    <recommendedName>
        <fullName evidence="4">tRNA pseudouridine synthase A</fullName>
        <ecNumber evidence="4">5.4.99.12</ecNumber>
    </recommendedName>
    <alternativeName>
        <fullName evidence="4">tRNA pseudouridine(38-40) synthase</fullName>
    </alternativeName>
    <alternativeName>
        <fullName evidence="4">tRNA pseudouridylate synthase I</fullName>
    </alternativeName>
    <alternativeName>
        <fullName evidence="4">tRNA-uridine isomerase I</fullName>
    </alternativeName>
</protein>
<dbReference type="EMBL" id="FOHN01000015">
    <property type="protein sequence ID" value="SET32823.1"/>
    <property type="molecule type" value="Genomic_DNA"/>
</dbReference>
<dbReference type="FunFam" id="3.30.70.580:FF:000001">
    <property type="entry name" value="tRNA pseudouridine synthase A"/>
    <property type="match status" value="1"/>
</dbReference>
<evidence type="ECO:0000256" key="6">
    <source>
        <dbReference type="RuleBase" id="RU003792"/>
    </source>
</evidence>
<dbReference type="PIRSF" id="PIRSF001430">
    <property type="entry name" value="tRNA_psdUrid_synth"/>
    <property type="match status" value="1"/>
</dbReference>
<accession>A0A1I0DK29</accession>